<sequence>MRRVPRRPQTDQTTSLFLALQTSSHHVPFKSACPPSSSSHA</sequence>
<protein>
    <submittedName>
        <fullName evidence="1">Uncharacterized protein</fullName>
    </submittedName>
</protein>
<dbReference type="EMBL" id="VSRR010054924">
    <property type="protein sequence ID" value="MPC80758.1"/>
    <property type="molecule type" value="Genomic_DNA"/>
</dbReference>
<comment type="caution">
    <text evidence="1">The sequence shown here is derived from an EMBL/GenBank/DDBJ whole genome shotgun (WGS) entry which is preliminary data.</text>
</comment>
<accession>A0A5B7IIW9</accession>
<dbReference type="Proteomes" id="UP000324222">
    <property type="component" value="Unassembled WGS sequence"/>
</dbReference>
<reference evidence="1 2" key="1">
    <citation type="submission" date="2019-05" db="EMBL/GenBank/DDBJ databases">
        <title>Another draft genome of Portunus trituberculatus and its Hox gene families provides insights of decapod evolution.</title>
        <authorList>
            <person name="Jeong J.-H."/>
            <person name="Song I."/>
            <person name="Kim S."/>
            <person name="Choi T."/>
            <person name="Kim D."/>
            <person name="Ryu S."/>
            <person name="Kim W."/>
        </authorList>
    </citation>
    <scope>NUCLEOTIDE SEQUENCE [LARGE SCALE GENOMIC DNA]</scope>
    <source>
        <tissue evidence="1">Muscle</tissue>
    </source>
</reference>
<evidence type="ECO:0000313" key="2">
    <source>
        <dbReference type="Proteomes" id="UP000324222"/>
    </source>
</evidence>
<gene>
    <name evidence="1" type="ORF">E2C01_075346</name>
</gene>
<dbReference type="AlphaFoldDB" id="A0A5B7IIW9"/>
<organism evidence="1 2">
    <name type="scientific">Portunus trituberculatus</name>
    <name type="common">Swimming crab</name>
    <name type="synonym">Neptunus trituberculatus</name>
    <dbReference type="NCBI Taxonomy" id="210409"/>
    <lineage>
        <taxon>Eukaryota</taxon>
        <taxon>Metazoa</taxon>
        <taxon>Ecdysozoa</taxon>
        <taxon>Arthropoda</taxon>
        <taxon>Crustacea</taxon>
        <taxon>Multicrustacea</taxon>
        <taxon>Malacostraca</taxon>
        <taxon>Eumalacostraca</taxon>
        <taxon>Eucarida</taxon>
        <taxon>Decapoda</taxon>
        <taxon>Pleocyemata</taxon>
        <taxon>Brachyura</taxon>
        <taxon>Eubrachyura</taxon>
        <taxon>Portunoidea</taxon>
        <taxon>Portunidae</taxon>
        <taxon>Portuninae</taxon>
        <taxon>Portunus</taxon>
    </lineage>
</organism>
<evidence type="ECO:0000313" key="1">
    <source>
        <dbReference type="EMBL" id="MPC80758.1"/>
    </source>
</evidence>
<proteinExistence type="predicted"/>
<keyword evidence="2" id="KW-1185">Reference proteome</keyword>
<name>A0A5B7IIW9_PORTR</name>